<organism evidence="1 2">
    <name type="scientific">Mya arenaria</name>
    <name type="common">Soft-shell clam</name>
    <dbReference type="NCBI Taxonomy" id="6604"/>
    <lineage>
        <taxon>Eukaryota</taxon>
        <taxon>Metazoa</taxon>
        <taxon>Spiralia</taxon>
        <taxon>Lophotrochozoa</taxon>
        <taxon>Mollusca</taxon>
        <taxon>Bivalvia</taxon>
        <taxon>Autobranchia</taxon>
        <taxon>Heteroconchia</taxon>
        <taxon>Euheterodonta</taxon>
        <taxon>Imparidentia</taxon>
        <taxon>Neoheterodontei</taxon>
        <taxon>Myida</taxon>
        <taxon>Myoidea</taxon>
        <taxon>Myidae</taxon>
        <taxon>Mya</taxon>
    </lineage>
</organism>
<reference evidence="1" key="1">
    <citation type="submission" date="2022-11" db="EMBL/GenBank/DDBJ databases">
        <title>Centuries of genome instability and evolution in soft-shell clam transmissible cancer (bioRxiv).</title>
        <authorList>
            <person name="Hart S.F.M."/>
            <person name="Yonemitsu M.A."/>
            <person name="Giersch R.M."/>
            <person name="Beal B.F."/>
            <person name="Arriagada G."/>
            <person name="Davis B.W."/>
            <person name="Ostrander E.A."/>
            <person name="Goff S.P."/>
            <person name="Metzger M.J."/>
        </authorList>
    </citation>
    <scope>NUCLEOTIDE SEQUENCE</scope>
    <source>
        <strain evidence="1">MELC-2E11</strain>
        <tissue evidence="1">Siphon/mantle</tissue>
    </source>
</reference>
<dbReference type="EMBL" id="CP111014">
    <property type="protein sequence ID" value="WAQ99713.1"/>
    <property type="molecule type" value="Genomic_DNA"/>
</dbReference>
<keyword evidence="2" id="KW-1185">Reference proteome</keyword>
<proteinExistence type="predicted"/>
<accession>A0ABY7DS35</accession>
<protein>
    <submittedName>
        <fullName evidence="1">Uncharacterized protein</fullName>
    </submittedName>
</protein>
<evidence type="ECO:0000313" key="1">
    <source>
        <dbReference type="EMBL" id="WAQ99713.1"/>
    </source>
</evidence>
<gene>
    <name evidence="1" type="ORF">MAR_024086</name>
</gene>
<dbReference type="Proteomes" id="UP001164746">
    <property type="component" value="Chromosome 3"/>
</dbReference>
<name>A0ABY7DS35_MYAAR</name>
<evidence type="ECO:0000313" key="2">
    <source>
        <dbReference type="Proteomes" id="UP001164746"/>
    </source>
</evidence>
<sequence>MTNDHLYIKLGSPEDGIRSVLGQPFLECDILFPLHAPDMDTVRGHLVLCCHGCANLACFRFRFPAVCASVREDQA</sequence>